<protein>
    <submittedName>
        <fullName evidence="1">Uncharacterized protein</fullName>
    </submittedName>
</protein>
<organism evidence="1 2">
    <name type="scientific">Streptomyces albus</name>
    <dbReference type="NCBI Taxonomy" id="1888"/>
    <lineage>
        <taxon>Bacteria</taxon>
        <taxon>Bacillati</taxon>
        <taxon>Actinomycetota</taxon>
        <taxon>Actinomycetes</taxon>
        <taxon>Kitasatosporales</taxon>
        <taxon>Streptomycetaceae</taxon>
        <taxon>Streptomyces</taxon>
    </lineage>
</organism>
<dbReference type="Proteomes" id="UP000298111">
    <property type="component" value="Unassembled WGS sequence"/>
</dbReference>
<dbReference type="InterPro" id="IPR046095">
    <property type="entry name" value="DUF6113"/>
</dbReference>
<evidence type="ECO:0000313" key="2">
    <source>
        <dbReference type="Proteomes" id="UP000298111"/>
    </source>
</evidence>
<dbReference type="Pfam" id="PF19608">
    <property type="entry name" value="DUF6113"/>
    <property type="match status" value="1"/>
</dbReference>
<dbReference type="GeneID" id="75181549"/>
<name>A0A6C1C7B9_9ACTN</name>
<evidence type="ECO:0000313" key="1">
    <source>
        <dbReference type="EMBL" id="TGG75524.1"/>
    </source>
</evidence>
<proteinExistence type="predicted"/>
<gene>
    <name evidence="1" type="ORF">D8771_31355</name>
</gene>
<dbReference type="RefSeq" id="WP_016469565.1">
    <property type="nucleotide sequence ID" value="NZ_BBQG01000021.1"/>
</dbReference>
<accession>A0A6C1C7B9</accession>
<dbReference type="EMBL" id="RCIY01000114">
    <property type="protein sequence ID" value="TGG75524.1"/>
    <property type="molecule type" value="Genomic_DNA"/>
</dbReference>
<sequence length="135" mass="13536">MSTADARAVPGRWPHSRAARGAVYAALVVLGALTGAAGTLVQGGWFPLGLLLALAAAVGLFRGGGILCRTKGGTVAPAAGWVAAVLLMMPARPEGDILFSAGISSYVYLLGGMLAAVMLTTLALSSPPVPGHNNR</sequence>
<dbReference type="AlphaFoldDB" id="A0A6C1C7B9"/>
<comment type="caution">
    <text evidence="1">The sequence shown here is derived from an EMBL/GenBank/DDBJ whole genome shotgun (WGS) entry which is preliminary data.</text>
</comment>
<reference evidence="1 2" key="1">
    <citation type="submission" date="2018-10" db="EMBL/GenBank/DDBJ databases">
        <title>Isolation of pseudouridimycin from Streptomyces albus DSM 40763.</title>
        <authorList>
            <person name="Rosenqvist P."/>
            <person name="Metsae-Ketelae M."/>
            <person name="Virta P."/>
        </authorList>
    </citation>
    <scope>NUCLEOTIDE SEQUENCE [LARGE SCALE GENOMIC DNA]</scope>
    <source>
        <strain evidence="1 2">DSM 40763</strain>
    </source>
</reference>